<dbReference type="Proteomes" id="UP001172680">
    <property type="component" value="Unassembled WGS sequence"/>
</dbReference>
<organism evidence="1 2">
    <name type="scientific">Coniosporium tulheliwenetii</name>
    <dbReference type="NCBI Taxonomy" id="3383036"/>
    <lineage>
        <taxon>Eukaryota</taxon>
        <taxon>Fungi</taxon>
        <taxon>Dikarya</taxon>
        <taxon>Ascomycota</taxon>
        <taxon>Pezizomycotina</taxon>
        <taxon>Dothideomycetes</taxon>
        <taxon>Dothideomycetes incertae sedis</taxon>
        <taxon>Coniosporium</taxon>
    </lineage>
</organism>
<accession>A0ACC2Z7W6</accession>
<reference evidence="1" key="1">
    <citation type="submission" date="2022-10" db="EMBL/GenBank/DDBJ databases">
        <title>Culturing micro-colonial fungi from biological soil crusts in the Mojave desert and describing Neophaeococcomyces mojavensis, and introducing the new genera and species Taxawa tesnikishii.</title>
        <authorList>
            <person name="Kurbessoian T."/>
            <person name="Stajich J.E."/>
        </authorList>
    </citation>
    <scope>NUCLEOTIDE SEQUENCE</scope>
    <source>
        <strain evidence="1">JES_115</strain>
    </source>
</reference>
<sequence>MWIESAAAARSELSSKVRSRASAHGLEQSDLTLQPLPEHPLNHHRHGVLTHTTAAPTRSSRLSKPRRHTAQNATSPRPSQCLRQQHLTPTTFHHHASTEHLPRIAQPSFWQSLIPRALRDRRRTTSPSTPTRKPWNPATIFIILPLLVGSGAIQLLVLRTEMTNFSRKADAHIALLREVIERGGYVVEEEGAGEEKGAEEAAAAKENEMQEEVVAREKGMEEGIGKERETKAVVEGTGEKRGPVGFY</sequence>
<name>A0ACC2Z7W6_9PEZI</name>
<protein>
    <submittedName>
        <fullName evidence="1">Uncharacterized protein</fullName>
    </submittedName>
</protein>
<keyword evidence="2" id="KW-1185">Reference proteome</keyword>
<comment type="caution">
    <text evidence="1">The sequence shown here is derived from an EMBL/GenBank/DDBJ whole genome shotgun (WGS) entry which is preliminary data.</text>
</comment>
<evidence type="ECO:0000313" key="1">
    <source>
        <dbReference type="EMBL" id="KAJ9643404.1"/>
    </source>
</evidence>
<proteinExistence type="predicted"/>
<evidence type="ECO:0000313" key="2">
    <source>
        <dbReference type="Proteomes" id="UP001172680"/>
    </source>
</evidence>
<gene>
    <name evidence="1" type="ORF">H2199_004083</name>
</gene>
<dbReference type="EMBL" id="JAPDRP010000011">
    <property type="protein sequence ID" value="KAJ9643404.1"/>
    <property type="molecule type" value="Genomic_DNA"/>
</dbReference>